<dbReference type="SFLD" id="SFLDG01144">
    <property type="entry name" value="C2.B.4:_PGP_Like"/>
    <property type="match status" value="1"/>
</dbReference>
<keyword evidence="2" id="KW-1185">Reference proteome</keyword>
<dbReference type="Gene3D" id="3.30.1240.10">
    <property type="match status" value="1"/>
</dbReference>
<dbReference type="PANTHER" id="PTHR10000">
    <property type="entry name" value="PHOSPHOSERINE PHOSPHATASE"/>
    <property type="match status" value="1"/>
</dbReference>
<reference evidence="1 2" key="1">
    <citation type="submission" date="2018-10" db="EMBL/GenBank/DDBJ databases">
        <title>Lactobacillus sp. R7 and Lactobacillus sp. R19 isolated from fermented mustard green product of Taiwan.</title>
        <authorList>
            <person name="Lin S.-T."/>
        </authorList>
    </citation>
    <scope>NUCLEOTIDE SEQUENCE [LARGE SCALE GENOMIC DNA]</scope>
    <source>
        <strain evidence="1 2">BCRC 81127</strain>
    </source>
</reference>
<dbReference type="SUPFAM" id="SSF56784">
    <property type="entry name" value="HAD-like"/>
    <property type="match status" value="1"/>
</dbReference>
<comment type="caution">
    <text evidence="1">The sequence shown here is derived from an EMBL/GenBank/DDBJ whole genome shotgun (WGS) entry which is preliminary data.</text>
</comment>
<dbReference type="GO" id="GO:0005829">
    <property type="term" value="C:cytosol"/>
    <property type="evidence" value="ECO:0007669"/>
    <property type="project" value="TreeGrafter"/>
</dbReference>
<proteinExistence type="predicted"/>
<dbReference type="GO" id="GO:0016791">
    <property type="term" value="F:phosphatase activity"/>
    <property type="evidence" value="ECO:0007669"/>
    <property type="project" value="TreeGrafter"/>
</dbReference>
<dbReference type="InterPro" id="IPR006379">
    <property type="entry name" value="HAD-SF_hydro_IIB"/>
</dbReference>
<dbReference type="AlphaFoldDB" id="A0A4Z0JQG4"/>
<dbReference type="GO" id="GO:0000287">
    <property type="term" value="F:magnesium ion binding"/>
    <property type="evidence" value="ECO:0007669"/>
    <property type="project" value="TreeGrafter"/>
</dbReference>
<dbReference type="InterPro" id="IPR036412">
    <property type="entry name" value="HAD-like_sf"/>
</dbReference>
<organism evidence="1 2">
    <name type="scientific">Companilactobacillus suantsaicola</name>
    <dbReference type="NCBI Taxonomy" id="2487723"/>
    <lineage>
        <taxon>Bacteria</taxon>
        <taxon>Bacillati</taxon>
        <taxon>Bacillota</taxon>
        <taxon>Bacilli</taxon>
        <taxon>Lactobacillales</taxon>
        <taxon>Lactobacillaceae</taxon>
        <taxon>Companilactobacillus</taxon>
    </lineage>
</organism>
<dbReference type="Gene3D" id="3.40.50.1000">
    <property type="entry name" value="HAD superfamily/HAD-like"/>
    <property type="match status" value="1"/>
</dbReference>
<dbReference type="OrthoDB" id="9781413at2"/>
<protein>
    <submittedName>
        <fullName evidence="1">HAD family phosphatase</fullName>
    </submittedName>
</protein>
<dbReference type="NCBIfam" id="TIGR01484">
    <property type="entry name" value="HAD-SF-IIB"/>
    <property type="match status" value="1"/>
</dbReference>
<dbReference type="CDD" id="cd07516">
    <property type="entry name" value="HAD_Pase"/>
    <property type="match status" value="1"/>
</dbReference>
<dbReference type="Pfam" id="PF08282">
    <property type="entry name" value="Hydrolase_3"/>
    <property type="match status" value="1"/>
</dbReference>
<dbReference type="SFLD" id="SFLDG01140">
    <property type="entry name" value="C2.B:_Phosphomannomutase_and_P"/>
    <property type="match status" value="1"/>
</dbReference>
<dbReference type="EMBL" id="RKLY01000001">
    <property type="protein sequence ID" value="TGD25375.1"/>
    <property type="molecule type" value="Genomic_DNA"/>
</dbReference>
<evidence type="ECO:0000313" key="1">
    <source>
        <dbReference type="EMBL" id="TGD25375.1"/>
    </source>
</evidence>
<dbReference type="RefSeq" id="WP_135370984.1">
    <property type="nucleotide sequence ID" value="NZ_RKLY01000001.1"/>
</dbReference>
<evidence type="ECO:0000313" key="2">
    <source>
        <dbReference type="Proteomes" id="UP000298021"/>
    </source>
</evidence>
<dbReference type="SFLD" id="SFLDS00003">
    <property type="entry name" value="Haloacid_Dehalogenase"/>
    <property type="match status" value="1"/>
</dbReference>
<dbReference type="InterPro" id="IPR023214">
    <property type="entry name" value="HAD_sf"/>
</dbReference>
<accession>A0A4Z0JQG4</accession>
<sequence>MSYKLITTDMDDTLLTTAKEISEKNQLMIKQAMENGVKVVLCSGRPHAAMYDYAKSLGITGKDNYMITNGGAIIENMEGEILYEKTLDNDFYHEFVAYAREQILPYCVLDIQGNTYTSNFDFIDEYTIDMAFENNRGLYVKEPESLPRNFRITKAVVNGNENFLDEMTEIIKRRFPDKFVVRTGVGYLEIFPQNVNKGEAIKVLANRLQIDLQDVLAVGDRDNDISMLKVAGKAVAMGNAQIGVKAVSDFITSDNNHDGVGCAIEKFVIDDLAVESL</sequence>
<dbReference type="Proteomes" id="UP000298021">
    <property type="component" value="Unassembled WGS sequence"/>
</dbReference>
<dbReference type="PANTHER" id="PTHR10000:SF8">
    <property type="entry name" value="HAD SUPERFAMILY HYDROLASE-LIKE, TYPE 3"/>
    <property type="match status" value="1"/>
</dbReference>
<gene>
    <name evidence="1" type="ORF">EGT49_00415</name>
</gene>
<name>A0A4Z0JQG4_9LACO</name>
<dbReference type="InterPro" id="IPR000150">
    <property type="entry name" value="Cof"/>
</dbReference>
<dbReference type="NCBIfam" id="TIGR00099">
    <property type="entry name" value="Cof-subfamily"/>
    <property type="match status" value="1"/>
</dbReference>